<dbReference type="InterPro" id="IPR050739">
    <property type="entry name" value="MFP"/>
</dbReference>
<dbReference type="EMBL" id="CP108222">
    <property type="protein sequence ID" value="WTT16776.1"/>
    <property type="molecule type" value="Genomic_DNA"/>
</dbReference>
<evidence type="ECO:0000256" key="1">
    <source>
        <dbReference type="SAM" id="Phobius"/>
    </source>
</evidence>
<feature type="transmembrane region" description="Helical" evidence="1">
    <location>
        <begin position="29"/>
        <end position="48"/>
    </location>
</feature>
<organism evidence="2">
    <name type="scientific">Streptomyces sp. NBC_00093</name>
    <dbReference type="NCBI Taxonomy" id="2975649"/>
    <lineage>
        <taxon>Bacteria</taxon>
        <taxon>Bacillati</taxon>
        <taxon>Actinomycetota</taxon>
        <taxon>Actinomycetes</taxon>
        <taxon>Kitasatosporales</taxon>
        <taxon>Streptomycetaceae</taxon>
        <taxon>Streptomyces</taxon>
    </lineage>
</organism>
<protein>
    <submittedName>
        <fullName evidence="2">HlyD family efflux transporter periplasmic adaptor subunit</fullName>
    </submittedName>
</protein>
<evidence type="ECO:0000313" key="2">
    <source>
        <dbReference type="EMBL" id="WTT16776.1"/>
    </source>
</evidence>
<keyword evidence="1" id="KW-0812">Transmembrane</keyword>
<dbReference type="PANTHER" id="PTHR30386">
    <property type="entry name" value="MEMBRANE FUSION SUBUNIT OF EMRAB-TOLC MULTIDRUG EFFLUX PUMP"/>
    <property type="match status" value="1"/>
</dbReference>
<dbReference type="AlphaFoldDB" id="A0AAU1ZYI4"/>
<dbReference type="SUPFAM" id="SSF51230">
    <property type="entry name" value="Single hybrid motif"/>
    <property type="match status" value="1"/>
</dbReference>
<dbReference type="InterPro" id="IPR011053">
    <property type="entry name" value="Single_hybrid_motif"/>
</dbReference>
<keyword evidence="1" id="KW-0472">Membrane</keyword>
<sequence length="268" mass="27424">MQFRRTALARLDAPEALDIPVRLTRPGGWLVLAGLAAVVASGCLWAFAGTVPRDVTATGVLAVSQPAFPVQSTAAGQLTELLVQPGTGFAAGAPVATVTTGDGTRTTVRAAVAGRATAVLAKPGQFVTNGTTLANAFTVETTDDPLMAVAYVPAERSTEVGVGTEVNLTVRSVPASAFGVLRGTVLFVQHTPDTSTQIAPLLGKELAAEVTRDGPVAKVAVALRASDRTVSGYAWSTWAGPPDRLVSGSLVTATISLPPARPIEMMSP</sequence>
<accession>A0AAU1ZYI4</accession>
<name>A0AAU1ZYI4_9ACTN</name>
<keyword evidence="1" id="KW-1133">Transmembrane helix</keyword>
<proteinExistence type="predicted"/>
<reference evidence="2" key="1">
    <citation type="submission" date="2022-10" db="EMBL/GenBank/DDBJ databases">
        <title>The complete genomes of actinobacterial strains from the NBC collection.</title>
        <authorList>
            <person name="Joergensen T.S."/>
            <person name="Alvarez Arevalo M."/>
            <person name="Sterndorff E.B."/>
            <person name="Faurdal D."/>
            <person name="Vuksanovic O."/>
            <person name="Mourched A.-S."/>
            <person name="Charusanti P."/>
            <person name="Shaw S."/>
            <person name="Blin K."/>
            <person name="Weber T."/>
        </authorList>
    </citation>
    <scope>NUCLEOTIDE SEQUENCE</scope>
    <source>
        <strain evidence="2">NBC_00093</strain>
    </source>
</reference>
<dbReference type="Gene3D" id="2.40.50.100">
    <property type="match status" value="1"/>
</dbReference>
<gene>
    <name evidence="2" type="ORF">OHA22_15210</name>
</gene>